<dbReference type="PANTHER" id="PTHR43194">
    <property type="entry name" value="HYDROLASE ALPHA/BETA FOLD FAMILY"/>
    <property type="match status" value="1"/>
</dbReference>
<dbReference type="InterPro" id="IPR050228">
    <property type="entry name" value="Carboxylesterase_BioH"/>
</dbReference>
<keyword evidence="4" id="KW-1185">Reference proteome</keyword>
<dbReference type="EMBL" id="SHKP01000005">
    <property type="protein sequence ID" value="RZU00720.1"/>
    <property type="molecule type" value="Genomic_DNA"/>
</dbReference>
<feature type="domain" description="Carboxymuconolactone decarboxylase-like" evidence="2">
    <location>
        <begin position="39"/>
        <end position="130"/>
    </location>
</feature>
<protein>
    <submittedName>
        <fullName evidence="3">3-oxoadipate enol-lactonase</fullName>
    </submittedName>
</protein>
<evidence type="ECO:0000313" key="4">
    <source>
        <dbReference type="Proteomes" id="UP000293671"/>
    </source>
</evidence>
<dbReference type="RefSeq" id="WP_130431161.1">
    <property type="nucleotide sequence ID" value="NZ_SHKP01000005.1"/>
</dbReference>
<dbReference type="OrthoDB" id="9793083at2"/>
<comment type="caution">
    <text evidence="3">The sequence shown here is derived from an EMBL/GenBank/DDBJ whole genome shotgun (WGS) entry which is preliminary data.</text>
</comment>
<gene>
    <name evidence="3" type="ORF">EV670_1432</name>
</gene>
<dbReference type="Gene3D" id="3.40.50.1820">
    <property type="entry name" value="alpha/beta hydrolase"/>
    <property type="match status" value="1"/>
</dbReference>
<organism evidence="3 4">
    <name type="scientific">Rivibacter subsaxonicus</name>
    <dbReference type="NCBI Taxonomy" id="457575"/>
    <lineage>
        <taxon>Bacteria</taxon>
        <taxon>Pseudomonadati</taxon>
        <taxon>Pseudomonadota</taxon>
        <taxon>Betaproteobacteria</taxon>
        <taxon>Burkholderiales</taxon>
        <taxon>Rivibacter</taxon>
    </lineage>
</organism>
<dbReference type="InterPro" id="IPR003779">
    <property type="entry name" value="CMD-like"/>
</dbReference>
<proteinExistence type="predicted"/>
<sequence>MSFDPFDHDIERGMRNRRAILGDAWVDKSVSNANAFNADFQNFITRYAWHEIWGRPGLELRTRRVIVLAITAALSRWEEFELHTRAALTGGGPGGDPASRLTPEEVREVLMQTAIYAGVPAANTAMSITNKLLRELGIELPPADAAQAAHPGSGSSHRTTSRPHLHYTLREPGALSEAEGAGRHTFVLSHALGCDVSMWDRLANSLVAQGHRVICYDHRGHGGSESPPGPYTVEQLAADAARLIEELQASTGCGQVVWVGLSMGGMVGQALALARPELLKALVIANSSSAYDAAGREAWQQRIDLIRAQGLEAIADGAMQRWFGEEFRRSQPATVARWRRRVVSNEPEGYIATCEALRLLDLTGRLGAIRLPTLVIAGEIDPGTPVAMSKTIVQHIAGSSLVVLPGLSHLSVLEDPVAFEAALRPFVERL</sequence>
<reference evidence="3 4" key="1">
    <citation type="submission" date="2019-02" db="EMBL/GenBank/DDBJ databases">
        <title>Genomic Encyclopedia of Type Strains, Phase IV (KMG-IV): sequencing the most valuable type-strain genomes for metagenomic binning, comparative biology and taxonomic classification.</title>
        <authorList>
            <person name="Goeker M."/>
        </authorList>
    </citation>
    <scope>NUCLEOTIDE SEQUENCE [LARGE SCALE GENOMIC DNA]</scope>
    <source>
        <strain evidence="3 4">DSM 19570</strain>
    </source>
</reference>
<feature type="domain" description="AB hydrolase-1" evidence="1">
    <location>
        <begin position="186"/>
        <end position="416"/>
    </location>
</feature>
<dbReference type="InterPro" id="IPR029032">
    <property type="entry name" value="AhpD-like"/>
</dbReference>
<dbReference type="Proteomes" id="UP000293671">
    <property type="component" value="Unassembled WGS sequence"/>
</dbReference>
<evidence type="ECO:0000259" key="1">
    <source>
        <dbReference type="Pfam" id="PF00561"/>
    </source>
</evidence>
<dbReference type="Pfam" id="PF00561">
    <property type="entry name" value="Abhydrolase_1"/>
    <property type="match status" value="1"/>
</dbReference>
<dbReference type="Pfam" id="PF02627">
    <property type="entry name" value="CMD"/>
    <property type="match status" value="1"/>
</dbReference>
<evidence type="ECO:0000313" key="3">
    <source>
        <dbReference type="EMBL" id="RZU00720.1"/>
    </source>
</evidence>
<dbReference type="GO" id="GO:0051920">
    <property type="term" value="F:peroxiredoxin activity"/>
    <property type="evidence" value="ECO:0007669"/>
    <property type="project" value="InterPro"/>
</dbReference>
<dbReference type="InterPro" id="IPR029058">
    <property type="entry name" value="AB_hydrolase_fold"/>
</dbReference>
<dbReference type="Gene3D" id="1.20.1290.10">
    <property type="entry name" value="AhpD-like"/>
    <property type="match status" value="1"/>
</dbReference>
<accession>A0A4Q7VVQ2</accession>
<dbReference type="PANTHER" id="PTHR43194:SF2">
    <property type="entry name" value="PEROXISOMAL MEMBRANE PROTEIN LPX1"/>
    <property type="match status" value="1"/>
</dbReference>
<dbReference type="SUPFAM" id="SSF69118">
    <property type="entry name" value="AhpD-like"/>
    <property type="match status" value="1"/>
</dbReference>
<name>A0A4Q7VVQ2_9BURK</name>
<dbReference type="PRINTS" id="PR00111">
    <property type="entry name" value="ABHYDROLASE"/>
</dbReference>
<evidence type="ECO:0000259" key="2">
    <source>
        <dbReference type="Pfam" id="PF02627"/>
    </source>
</evidence>
<dbReference type="SUPFAM" id="SSF53474">
    <property type="entry name" value="alpha/beta-Hydrolases"/>
    <property type="match status" value="1"/>
</dbReference>
<dbReference type="InterPro" id="IPR000073">
    <property type="entry name" value="AB_hydrolase_1"/>
</dbReference>
<dbReference type="AlphaFoldDB" id="A0A4Q7VVQ2"/>